<evidence type="ECO:0000313" key="1">
    <source>
        <dbReference type="EMBL" id="JAP19835.1"/>
    </source>
</evidence>
<dbReference type="AlphaFoldDB" id="A0A0V0HK60"/>
<dbReference type="EMBL" id="GEDG01019568">
    <property type="protein sequence ID" value="JAP19835.1"/>
    <property type="molecule type" value="Transcribed_RNA"/>
</dbReference>
<accession>A0A0V0HK60</accession>
<sequence>MLNVSICIRKCPRPNQTHLYFSMALNWKCLLSLRGRDKVCCIHSIPSRPHLWNFTRYVIAVLNCLHKMDRTTTINSTLISSKSDRNTHNPFHSI</sequence>
<reference evidence="1" key="1">
    <citation type="submission" date="2015-12" db="EMBL/GenBank/DDBJ databases">
        <title>Gene expression during late stages of embryo sac development: a critical building block for successful pollen-pistil interactions.</title>
        <authorList>
            <person name="Liu Y."/>
            <person name="Joly V."/>
            <person name="Sabar M."/>
            <person name="Matton D.P."/>
        </authorList>
    </citation>
    <scope>NUCLEOTIDE SEQUENCE</scope>
</reference>
<proteinExistence type="predicted"/>
<name>A0A0V0HK60_SOLCH</name>
<organism evidence="1">
    <name type="scientific">Solanum chacoense</name>
    <name type="common">Chaco potato</name>
    <dbReference type="NCBI Taxonomy" id="4108"/>
    <lineage>
        <taxon>Eukaryota</taxon>
        <taxon>Viridiplantae</taxon>
        <taxon>Streptophyta</taxon>
        <taxon>Embryophyta</taxon>
        <taxon>Tracheophyta</taxon>
        <taxon>Spermatophyta</taxon>
        <taxon>Magnoliopsida</taxon>
        <taxon>eudicotyledons</taxon>
        <taxon>Gunneridae</taxon>
        <taxon>Pentapetalae</taxon>
        <taxon>asterids</taxon>
        <taxon>lamiids</taxon>
        <taxon>Solanales</taxon>
        <taxon>Solanaceae</taxon>
        <taxon>Solanoideae</taxon>
        <taxon>Solaneae</taxon>
        <taxon>Solanum</taxon>
    </lineage>
</organism>
<protein>
    <submittedName>
        <fullName evidence="1">Putative ovule protein</fullName>
    </submittedName>
</protein>